<accession>A0A2A4JBL5</accession>
<evidence type="ECO:0000256" key="1">
    <source>
        <dbReference type="SAM" id="MobiDB-lite"/>
    </source>
</evidence>
<dbReference type="AlphaFoldDB" id="A0A2A4JBL5"/>
<feature type="region of interest" description="Disordered" evidence="1">
    <location>
        <begin position="49"/>
        <end position="71"/>
    </location>
</feature>
<proteinExistence type="predicted"/>
<organism evidence="2">
    <name type="scientific">Heliothis virescens</name>
    <name type="common">Tobacco budworm moth</name>
    <dbReference type="NCBI Taxonomy" id="7102"/>
    <lineage>
        <taxon>Eukaryota</taxon>
        <taxon>Metazoa</taxon>
        <taxon>Ecdysozoa</taxon>
        <taxon>Arthropoda</taxon>
        <taxon>Hexapoda</taxon>
        <taxon>Insecta</taxon>
        <taxon>Pterygota</taxon>
        <taxon>Neoptera</taxon>
        <taxon>Endopterygota</taxon>
        <taxon>Lepidoptera</taxon>
        <taxon>Glossata</taxon>
        <taxon>Ditrysia</taxon>
        <taxon>Noctuoidea</taxon>
        <taxon>Noctuidae</taxon>
        <taxon>Heliothinae</taxon>
        <taxon>Heliothis</taxon>
    </lineage>
</organism>
<name>A0A2A4JBL5_HELVI</name>
<protein>
    <submittedName>
        <fullName evidence="2">Uncharacterized protein</fullName>
    </submittedName>
</protein>
<feature type="region of interest" description="Disordered" evidence="1">
    <location>
        <begin position="1"/>
        <end position="31"/>
    </location>
</feature>
<sequence length="199" mass="22284">MRRSLSHIQDAPGRSRSSGRSRRSGERGMLGSVLRRRTLPRFFSMVACGRGATGSGGAGRERSGARRRRRARGPAFGFLQHGRLQHTHVTRRPHPAPPPPAYVHLTARPTRPLTELCTKRDSGGSTKLDVPKVVCDRFVTRVPLWRRRSQVYVGESDRWLTGLEPRCASGTPRRERTTGNIGAQWRSVLGRYVTRDGII</sequence>
<gene>
    <name evidence="2" type="ORF">B5V51_4861</name>
</gene>
<dbReference type="EMBL" id="NWSH01002255">
    <property type="protein sequence ID" value="PCG68793.1"/>
    <property type="molecule type" value="Genomic_DNA"/>
</dbReference>
<reference evidence="2" key="1">
    <citation type="submission" date="2017-09" db="EMBL/GenBank/DDBJ databases">
        <title>Contemporary evolution of a Lepidopteran species, Heliothis virescens, in response to modern agricultural practices.</title>
        <authorList>
            <person name="Fritz M.L."/>
            <person name="Deyonke A.M."/>
            <person name="Papanicolaou A."/>
            <person name="Micinski S."/>
            <person name="Westbrook J."/>
            <person name="Gould F."/>
        </authorList>
    </citation>
    <scope>NUCLEOTIDE SEQUENCE [LARGE SCALE GENOMIC DNA]</scope>
    <source>
        <strain evidence="2">HvINT-</strain>
        <tissue evidence="2">Whole body</tissue>
    </source>
</reference>
<evidence type="ECO:0000313" key="2">
    <source>
        <dbReference type="EMBL" id="PCG68793.1"/>
    </source>
</evidence>
<comment type="caution">
    <text evidence="2">The sequence shown here is derived from an EMBL/GenBank/DDBJ whole genome shotgun (WGS) entry which is preliminary data.</text>
</comment>